<dbReference type="AlphaFoldDB" id="T1KYF4"/>
<proteinExistence type="predicted"/>
<accession>T1KYF4</accession>
<evidence type="ECO:0000313" key="2">
    <source>
        <dbReference type="Proteomes" id="UP000015104"/>
    </source>
</evidence>
<sequence>MAQMHKKSEPNVVVKMCNKVKLLYTDPFLWQVVKSWSLFSGGVYLARALGPVISDNMEPV</sequence>
<reference evidence="1" key="2">
    <citation type="submission" date="2015-06" db="UniProtKB">
        <authorList>
            <consortium name="EnsemblMetazoa"/>
        </authorList>
    </citation>
    <scope>IDENTIFICATION</scope>
</reference>
<keyword evidence="2" id="KW-1185">Reference proteome</keyword>
<name>T1KYF4_TETUR</name>
<organism evidence="1 2">
    <name type="scientific">Tetranychus urticae</name>
    <name type="common">Two-spotted spider mite</name>
    <dbReference type="NCBI Taxonomy" id="32264"/>
    <lineage>
        <taxon>Eukaryota</taxon>
        <taxon>Metazoa</taxon>
        <taxon>Ecdysozoa</taxon>
        <taxon>Arthropoda</taxon>
        <taxon>Chelicerata</taxon>
        <taxon>Arachnida</taxon>
        <taxon>Acari</taxon>
        <taxon>Acariformes</taxon>
        <taxon>Trombidiformes</taxon>
        <taxon>Prostigmata</taxon>
        <taxon>Eleutherengona</taxon>
        <taxon>Raphignathae</taxon>
        <taxon>Tetranychoidea</taxon>
        <taxon>Tetranychidae</taxon>
        <taxon>Tetranychus</taxon>
    </lineage>
</organism>
<protein>
    <submittedName>
        <fullName evidence="1">Uncharacterized protein</fullName>
    </submittedName>
</protein>
<reference evidence="2" key="1">
    <citation type="submission" date="2011-08" db="EMBL/GenBank/DDBJ databases">
        <authorList>
            <person name="Rombauts S."/>
        </authorList>
    </citation>
    <scope>NUCLEOTIDE SEQUENCE</scope>
    <source>
        <strain evidence="2">London</strain>
    </source>
</reference>
<dbReference type="EMBL" id="CAEY01000711">
    <property type="status" value="NOT_ANNOTATED_CDS"/>
    <property type="molecule type" value="Genomic_DNA"/>
</dbReference>
<dbReference type="EnsemblMetazoa" id="tetur27g00470.1">
    <property type="protein sequence ID" value="tetur27g00470.1"/>
    <property type="gene ID" value="tetur27g00470"/>
</dbReference>
<dbReference type="Proteomes" id="UP000015104">
    <property type="component" value="Unassembled WGS sequence"/>
</dbReference>
<dbReference type="HOGENOM" id="CLU_2944666_0_0_1"/>
<evidence type="ECO:0000313" key="1">
    <source>
        <dbReference type="EnsemblMetazoa" id="tetur27g00470.1"/>
    </source>
</evidence>